<sequence>MKCKITPSLICIFFLIIPSVYPKETTSKQIKQATGVLKAISGTDISKYLKIKDVNLKGGSYIKNIKIANFDNPKITIKGDWKNNIVIEASNIGLGVTADWRVKKRILFIKYQESGTLRATVSNVSFKVTLSTRTFSVAKCSESIGSFKVKLKGKLLAWVVKTFVNVDKLLKRKLKGQACQRQLCQLSLRSTQHPKVSSPNSSSPCSLYPHNNHTENLVVSTGGLFSSYLACQRQLCQLSLRSTQHPKVSSPNSSSPCSLYPHNNHTENFVVSTGGRPKSPGYL</sequence>
<evidence type="ECO:0000313" key="2">
    <source>
        <dbReference type="EMBL" id="CAG2230217.1"/>
    </source>
</evidence>
<dbReference type="PANTHER" id="PTHR10504:SF131">
    <property type="entry name" value="BPI2 DOMAIN-CONTAINING PROTEIN"/>
    <property type="match status" value="1"/>
</dbReference>
<dbReference type="AlphaFoldDB" id="A0A8S3TIU2"/>
<feature type="signal peptide" evidence="1">
    <location>
        <begin position="1"/>
        <end position="22"/>
    </location>
</feature>
<dbReference type="InterPro" id="IPR032942">
    <property type="entry name" value="BPI/LBP/Plunc"/>
</dbReference>
<protein>
    <recommendedName>
        <fullName evidence="4">Lipid-binding serum glycoprotein N-terminal domain-containing protein</fullName>
    </recommendedName>
</protein>
<gene>
    <name evidence="2" type="ORF">MEDL_43066</name>
</gene>
<accession>A0A8S3TIU2</accession>
<dbReference type="GO" id="GO:0005615">
    <property type="term" value="C:extracellular space"/>
    <property type="evidence" value="ECO:0007669"/>
    <property type="project" value="TreeGrafter"/>
</dbReference>
<dbReference type="Gene3D" id="3.15.10.10">
    <property type="entry name" value="Bactericidal permeability-increasing protein, domain 1"/>
    <property type="match status" value="1"/>
</dbReference>
<reference evidence="2" key="1">
    <citation type="submission" date="2021-03" db="EMBL/GenBank/DDBJ databases">
        <authorList>
            <person name="Bekaert M."/>
        </authorList>
    </citation>
    <scope>NUCLEOTIDE SEQUENCE</scope>
</reference>
<dbReference type="Proteomes" id="UP000683360">
    <property type="component" value="Unassembled WGS sequence"/>
</dbReference>
<dbReference type="InterPro" id="IPR017943">
    <property type="entry name" value="Bactericidal_perm-incr_a/b_dom"/>
</dbReference>
<comment type="caution">
    <text evidence="2">The sequence shown here is derived from an EMBL/GenBank/DDBJ whole genome shotgun (WGS) entry which is preliminary data.</text>
</comment>
<keyword evidence="1" id="KW-0732">Signal</keyword>
<evidence type="ECO:0000313" key="3">
    <source>
        <dbReference type="Proteomes" id="UP000683360"/>
    </source>
</evidence>
<proteinExistence type="predicted"/>
<feature type="chain" id="PRO_5035944108" description="Lipid-binding serum glycoprotein N-terminal domain-containing protein" evidence="1">
    <location>
        <begin position="23"/>
        <end position="283"/>
    </location>
</feature>
<dbReference type="SUPFAM" id="SSF55394">
    <property type="entry name" value="Bactericidal permeability-increasing protein, BPI"/>
    <property type="match status" value="1"/>
</dbReference>
<evidence type="ECO:0000256" key="1">
    <source>
        <dbReference type="SAM" id="SignalP"/>
    </source>
</evidence>
<dbReference type="GO" id="GO:0008289">
    <property type="term" value="F:lipid binding"/>
    <property type="evidence" value="ECO:0007669"/>
    <property type="project" value="InterPro"/>
</dbReference>
<evidence type="ECO:0008006" key="4">
    <source>
        <dbReference type="Google" id="ProtNLM"/>
    </source>
</evidence>
<organism evidence="2 3">
    <name type="scientific">Mytilus edulis</name>
    <name type="common">Blue mussel</name>
    <dbReference type="NCBI Taxonomy" id="6550"/>
    <lineage>
        <taxon>Eukaryota</taxon>
        <taxon>Metazoa</taxon>
        <taxon>Spiralia</taxon>
        <taxon>Lophotrochozoa</taxon>
        <taxon>Mollusca</taxon>
        <taxon>Bivalvia</taxon>
        <taxon>Autobranchia</taxon>
        <taxon>Pteriomorphia</taxon>
        <taxon>Mytilida</taxon>
        <taxon>Mytiloidea</taxon>
        <taxon>Mytilidae</taxon>
        <taxon>Mytilinae</taxon>
        <taxon>Mytilus</taxon>
    </lineage>
</organism>
<keyword evidence="3" id="KW-1185">Reference proteome</keyword>
<dbReference type="EMBL" id="CAJPWZ010002054">
    <property type="protein sequence ID" value="CAG2230217.1"/>
    <property type="molecule type" value="Genomic_DNA"/>
</dbReference>
<dbReference type="PANTHER" id="PTHR10504">
    <property type="entry name" value="BACTERICIDAL PERMEABILITY-INCREASING BPI PROTEIN-RELATED"/>
    <property type="match status" value="1"/>
</dbReference>
<name>A0A8S3TIU2_MYTED</name>